<organism evidence="1 2">
    <name type="scientific">Shouchella lonarensis</name>
    <dbReference type="NCBI Taxonomy" id="1464122"/>
    <lineage>
        <taxon>Bacteria</taxon>
        <taxon>Bacillati</taxon>
        <taxon>Bacillota</taxon>
        <taxon>Bacilli</taxon>
        <taxon>Bacillales</taxon>
        <taxon>Bacillaceae</taxon>
        <taxon>Shouchella</taxon>
    </lineage>
</organism>
<evidence type="ECO:0000313" key="2">
    <source>
        <dbReference type="Proteomes" id="UP000242662"/>
    </source>
</evidence>
<dbReference type="EMBL" id="FMYM01000001">
    <property type="protein sequence ID" value="SDB82342.1"/>
    <property type="molecule type" value="Genomic_DNA"/>
</dbReference>
<accession>A0A1G6GJY1</accession>
<keyword evidence="2" id="KW-1185">Reference proteome</keyword>
<dbReference type="OrthoDB" id="1944463at2"/>
<dbReference type="InterPro" id="IPR037883">
    <property type="entry name" value="Knr4/Smi1-like_sf"/>
</dbReference>
<dbReference type="AlphaFoldDB" id="A0A1G6GJY1"/>
<dbReference type="RefSeq" id="WP_090774411.1">
    <property type="nucleotide sequence ID" value="NZ_FMYM01000001.1"/>
</dbReference>
<dbReference type="Gene3D" id="3.40.1580.10">
    <property type="entry name" value="SMI1/KNR4-like"/>
    <property type="match status" value="1"/>
</dbReference>
<gene>
    <name evidence="1" type="ORF">SAMN05421737_101172</name>
</gene>
<dbReference type="STRING" id="1464122.SAMN05421737_101172"/>
<dbReference type="Proteomes" id="UP000242662">
    <property type="component" value="Unassembled WGS sequence"/>
</dbReference>
<sequence length="153" mass="18073">MNIELKEQLDLLSLCKECTMNKGVEESVICFFEQKYGTEFPDDLRVYLQRFNGGDMDGLELAGLYRENHPDKRFKLLLEPLELTELAETTFQKDLFLFAMESYGDMYFIHLPSEVIYLWDHENDLLSEEWGKIADFFETQLENLEGNVNNLFF</sequence>
<reference evidence="2" key="1">
    <citation type="submission" date="2016-09" db="EMBL/GenBank/DDBJ databases">
        <authorList>
            <person name="Varghese N."/>
            <person name="Submissions S."/>
        </authorList>
    </citation>
    <scope>NUCLEOTIDE SEQUENCE [LARGE SCALE GENOMIC DNA]</scope>
    <source>
        <strain evidence="2">25nlg</strain>
    </source>
</reference>
<proteinExistence type="predicted"/>
<dbReference type="Pfam" id="PF14568">
    <property type="entry name" value="SUKH_6"/>
    <property type="match status" value="1"/>
</dbReference>
<name>A0A1G6GJY1_9BACI</name>
<dbReference type="SUPFAM" id="SSF160631">
    <property type="entry name" value="SMI1/KNR4-like"/>
    <property type="match status" value="1"/>
</dbReference>
<protein>
    <submittedName>
        <fullName evidence="1">SMI1-KNR4 cell-wall</fullName>
    </submittedName>
</protein>
<evidence type="ECO:0000313" key="1">
    <source>
        <dbReference type="EMBL" id="SDB82342.1"/>
    </source>
</evidence>